<gene>
    <name evidence="1" type="ORF">IPOD504_LOCUS3675</name>
</gene>
<dbReference type="Pfam" id="PF05063">
    <property type="entry name" value="MT-A70"/>
    <property type="match status" value="1"/>
</dbReference>
<protein>
    <submittedName>
        <fullName evidence="1">Uncharacterized protein</fullName>
    </submittedName>
</protein>
<keyword evidence="2" id="KW-1185">Reference proteome</keyword>
<proteinExistence type="predicted"/>
<evidence type="ECO:0000313" key="1">
    <source>
        <dbReference type="EMBL" id="CAH2042228.1"/>
    </source>
</evidence>
<accession>A0ABN8HVZ5</accession>
<dbReference type="EMBL" id="OW152826">
    <property type="protein sequence ID" value="CAH2042228.1"/>
    <property type="molecule type" value="Genomic_DNA"/>
</dbReference>
<evidence type="ECO:0000313" key="2">
    <source>
        <dbReference type="Proteomes" id="UP000837857"/>
    </source>
</evidence>
<sequence>MVIADPPWWNKYIRRLKVANSKLSMVHKFTKQLISVPSALHSHKPPLLDVLGQYMESKNPQTLELFARYLLPNTTSVGFEPLKWQHISLYESLDDDDMDKTDESVKRAIIDHQEF</sequence>
<reference evidence="1" key="1">
    <citation type="submission" date="2022-03" db="EMBL/GenBank/DDBJ databases">
        <authorList>
            <person name="Martin H S."/>
        </authorList>
    </citation>
    <scope>NUCLEOTIDE SEQUENCE</scope>
</reference>
<dbReference type="InterPro" id="IPR007757">
    <property type="entry name" value="MT-A70-like"/>
</dbReference>
<dbReference type="Proteomes" id="UP000837857">
    <property type="component" value="Chromosome 14"/>
</dbReference>
<organism evidence="1 2">
    <name type="scientific">Iphiclides podalirius</name>
    <name type="common">scarce swallowtail</name>
    <dbReference type="NCBI Taxonomy" id="110791"/>
    <lineage>
        <taxon>Eukaryota</taxon>
        <taxon>Metazoa</taxon>
        <taxon>Ecdysozoa</taxon>
        <taxon>Arthropoda</taxon>
        <taxon>Hexapoda</taxon>
        <taxon>Insecta</taxon>
        <taxon>Pterygota</taxon>
        <taxon>Neoptera</taxon>
        <taxon>Endopterygota</taxon>
        <taxon>Lepidoptera</taxon>
        <taxon>Glossata</taxon>
        <taxon>Ditrysia</taxon>
        <taxon>Papilionoidea</taxon>
        <taxon>Papilionidae</taxon>
        <taxon>Papilioninae</taxon>
        <taxon>Iphiclides</taxon>
    </lineage>
</organism>
<name>A0ABN8HVZ5_9NEOP</name>
<feature type="non-terminal residue" evidence="1">
    <location>
        <position position="1"/>
    </location>
</feature>